<evidence type="ECO:0000313" key="3">
    <source>
        <dbReference type="EMBL" id="RIJ48750.1"/>
    </source>
</evidence>
<keyword evidence="1" id="KW-0175">Coiled coil</keyword>
<dbReference type="EMBL" id="QWGR01000004">
    <property type="protein sequence ID" value="RIJ48750.1"/>
    <property type="molecule type" value="Genomic_DNA"/>
</dbReference>
<dbReference type="InterPro" id="IPR032557">
    <property type="entry name" value="DUF4935"/>
</dbReference>
<reference evidence="3 4" key="1">
    <citation type="submission" date="2018-08" db="EMBL/GenBank/DDBJ databases">
        <title>Pallidiluteibacterium maritimus gen. nov., sp. nov., isolated from coastal sediment.</title>
        <authorList>
            <person name="Zhou L.Y."/>
        </authorList>
    </citation>
    <scope>NUCLEOTIDE SEQUENCE [LARGE SCALE GENOMIC DNA]</scope>
    <source>
        <strain evidence="3 4">XSD2</strain>
    </source>
</reference>
<organism evidence="3 4">
    <name type="scientific">Maribellus luteus</name>
    <dbReference type="NCBI Taxonomy" id="2305463"/>
    <lineage>
        <taxon>Bacteria</taxon>
        <taxon>Pseudomonadati</taxon>
        <taxon>Bacteroidota</taxon>
        <taxon>Bacteroidia</taxon>
        <taxon>Marinilabiliales</taxon>
        <taxon>Prolixibacteraceae</taxon>
        <taxon>Maribellus</taxon>
    </lineage>
</organism>
<comment type="caution">
    <text evidence="3">The sequence shown here is derived from an EMBL/GenBank/DDBJ whole genome shotgun (WGS) entry which is preliminary data.</text>
</comment>
<gene>
    <name evidence="3" type="ORF">D1614_09475</name>
</gene>
<name>A0A399SXE8_9BACT</name>
<dbReference type="Proteomes" id="UP000265926">
    <property type="component" value="Unassembled WGS sequence"/>
</dbReference>
<evidence type="ECO:0000256" key="1">
    <source>
        <dbReference type="SAM" id="Coils"/>
    </source>
</evidence>
<accession>A0A399SXE8</accession>
<dbReference type="Pfam" id="PF16289">
    <property type="entry name" value="PIN_12"/>
    <property type="match status" value="1"/>
</dbReference>
<dbReference type="RefSeq" id="WP_119437672.1">
    <property type="nucleotide sequence ID" value="NZ_QWGR01000004.1"/>
</dbReference>
<feature type="domain" description="DUF4935" evidence="2">
    <location>
        <begin position="5"/>
        <end position="181"/>
    </location>
</feature>
<protein>
    <recommendedName>
        <fullName evidence="2">DUF4935 domain-containing protein</fullName>
    </recommendedName>
</protein>
<sequence>MRTFIFLDTNNWIYLSNGFNVLSNNHDELHFKIFDIITKRVEDGSLVILVNDIVIDEWRRNKEIAEKQLKLLENKYKSYANNIKAIKNFVGSGKKKFKKVQKALKDKYDKKVKQYREHVDKVEDFLLNKTVKIEVSDQVKVEASNLALEKKAPFIGDKKNSMADALILLSAIEHIYENEKSEFPFLDEGDEPQFLLPKSCFVSSNSGDFSAPDNKENIHPDLEPYLSKTKTEFHYSLGKLINSLENEFLTIEEIEEIEHFDDRIHCPQCQYEYYPSVDFSDYFDIIDPNKAYYDKNQIRISFPDTDDVEIPDDMTSQSIRIRTAECNYCGTSFFECPCGELIPVEWSDRFECPGGCGTIYNVSTDAYRGEGINSFEVEIVKVEHCEMCGEEVESVNESGLCPDCAEIEERNVNG</sequence>
<proteinExistence type="predicted"/>
<keyword evidence="4" id="KW-1185">Reference proteome</keyword>
<dbReference type="OrthoDB" id="7010539at2"/>
<dbReference type="AlphaFoldDB" id="A0A399SXE8"/>
<evidence type="ECO:0000313" key="4">
    <source>
        <dbReference type="Proteomes" id="UP000265926"/>
    </source>
</evidence>
<feature type="coiled-coil region" evidence="1">
    <location>
        <begin position="55"/>
        <end position="82"/>
    </location>
</feature>
<evidence type="ECO:0000259" key="2">
    <source>
        <dbReference type="Pfam" id="PF16289"/>
    </source>
</evidence>